<evidence type="ECO:0000313" key="2">
    <source>
        <dbReference type="Proteomes" id="UP000029389"/>
    </source>
</evidence>
<dbReference type="Proteomes" id="UP000029389">
    <property type="component" value="Unassembled WGS sequence"/>
</dbReference>
<reference evidence="1 2" key="1">
    <citation type="submission" date="2014-04" db="EMBL/GenBank/DDBJ databases">
        <authorList>
            <person name="Bishop-Lilly K.A."/>
            <person name="Broomall S.M."/>
            <person name="Chain P.S."/>
            <person name="Chertkov O."/>
            <person name="Coyne S.R."/>
            <person name="Daligault H.E."/>
            <person name="Davenport K.W."/>
            <person name="Erkkila T."/>
            <person name="Frey K.G."/>
            <person name="Gibbons H.S."/>
            <person name="Gu W."/>
            <person name="Jaissle J."/>
            <person name="Johnson S.L."/>
            <person name="Koroleva G.I."/>
            <person name="Ladner J.T."/>
            <person name="Lo C.-C."/>
            <person name="Minogue T.D."/>
            <person name="Munk C."/>
            <person name="Palacios G.F."/>
            <person name="Redden C.L."/>
            <person name="Rosenzweig C.N."/>
            <person name="Scholz M.B."/>
            <person name="Teshima H."/>
            <person name="Xu Y."/>
        </authorList>
    </citation>
    <scope>NUCLEOTIDE SEQUENCE [LARGE SCALE GENOMIC DNA]</scope>
    <source>
        <strain evidence="1 2">BHP</strain>
    </source>
</reference>
<accession>A0A090YX58</accession>
<dbReference type="AlphaFoldDB" id="A0A090YX58"/>
<comment type="caution">
    <text evidence="1">The sequence shown here is derived from an EMBL/GenBank/DDBJ whole genome shotgun (WGS) entry which is preliminary data.</text>
</comment>
<proteinExistence type="predicted"/>
<name>A0A090YX58_9BACI</name>
<organism evidence="1 2">
    <name type="scientific">Bacillus clarus</name>
    <dbReference type="NCBI Taxonomy" id="2338372"/>
    <lineage>
        <taxon>Bacteria</taxon>
        <taxon>Bacillati</taxon>
        <taxon>Bacillota</taxon>
        <taxon>Bacilli</taxon>
        <taxon>Bacillales</taxon>
        <taxon>Bacillaceae</taxon>
        <taxon>Bacillus</taxon>
        <taxon>Bacillus cereus group</taxon>
    </lineage>
</organism>
<protein>
    <submittedName>
        <fullName evidence="1">Uncharacterized protein</fullName>
    </submittedName>
</protein>
<evidence type="ECO:0000313" key="1">
    <source>
        <dbReference type="EMBL" id="KFN03529.1"/>
    </source>
</evidence>
<sequence length="29" mass="3243">MTVIINVMGLAVVLYSEKHSYHYATCADI</sequence>
<gene>
    <name evidence="1" type="ORF">DJ93_3375</name>
</gene>
<dbReference type="EMBL" id="JMQC01000008">
    <property type="protein sequence ID" value="KFN03529.1"/>
    <property type="molecule type" value="Genomic_DNA"/>
</dbReference>